<dbReference type="PANTHER" id="PTHR42886:SF29">
    <property type="entry name" value="PUMMELIG, ISOFORM A"/>
    <property type="match status" value="1"/>
</dbReference>
<name>A0A3S5BVQ0_9PLAT</name>
<dbReference type="Proteomes" id="UP000784294">
    <property type="component" value="Unassembled WGS sequence"/>
</dbReference>
<dbReference type="GO" id="GO:0005811">
    <property type="term" value="C:lipid droplet"/>
    <property type="evidence" value="ECO:0007669"/>
    <property type="project" value="TreeGrafter"/>
</dbReference>
<sequence>MLLRTAHYLFKPFNPLALLRAAGPFGPSLIRRFRPDLRIIYGQPPSIGSEIVVPPPDYDIQDSQSFSDDHIMGSSHFYKDLVPSEDSKFYCLRNQRIPFYLPKLSLSGEIGFKGMCAVAGWAAIPMLPRFANLDPNLPVTFIYGSRSWVDSASGEKAKLLRPNTYVDVKVI</sequence>
<protein>
    <submittedName>
        <fullName evidence="2">Uncharacterized protein</fullName>
    </submittedName>
</protein>
<comment type="caution">
    <text evidence="2">The sequence shown here is derived from an EMBL/GenBank/DDBJ whole genome shotgun (WGS) entry which is preliminary data.</text>
</comment>
<gene>
    <name evidence="2" type="ORF">PXEA_LOCUS13984</name>
</gene>
<accession>A0A3S5BVQ0</accession>
<comment type="similarity">
    <text evidence="1">Belongs to the peptidase S33 family. ABHD4/ABHD5 subfamily.</text>
</comment>
<dbReference type="GO" id="GO:0052689">
    <property type="term" value="F:carboxylic ester hydrolase activity"/>
    <property type="evidence" value="ECO:0007669"/>
    <property type="project" value="TreeGrafter"/>
</dbReference>
<evidence type="ECO:0000313" key="3">
    <source>
        <dbReference type="Proteomes" id="UP000784294"/>
    </source>
</evidence>
<dbReference type="AlphaFoldDB" id="A0A3S5BVQ0"/>
<dbReference type="EMBL" id="CAAALY010046945">
    <property type="protein sequence ID" value="VEL20544.1"/>
    <property type="molecule type" value="Genomic_DNA"/>
</dbReference>
<evidence type="ECO:0000313" key="2">
    <source>
        <dbReference type="EMBL" id="VEL20544.1"/>
    </source>
</evidence>
<dbReference type="PANTHER" id="PTHR42886">
    <property type="entry name" value="RE40534P-RELATED"/>
    <property type="match status" value="1"/>
</dbReference>
<dbReference type="GO" id="GO:0055088">
    <property type="term" value="P:lipid homeostasis"/>
    <property type="evidence" value="ECO:0007669"/>
    <property type="project" value="TreeGrafter"/>
</dbReference>
<evidence type="ECO:0000256" key="1">
    <source>
        <dbReference type="ARBA" id="ARBA00038097"/>
    </source>
</evidence>
<dbReference type="GO" id="GO:0042171">
    <property type="term" value="F:lysophosphatidic acid acyltransferase activity"/>
    <property type="evidence" value="ECO:0007669"/>
    <property type="project" value="TreeGrafter"/>
</dbReference>
<reference evidence="2" key="1">
    <citation type="submission" date="2018-11" db="EMBL/GenBank/DDBJ databases">
        <authorList>
            <consortium name="Pathogen Informatics"/>
        </authorList>
    </citation>
    <scope>NUCLEOTIDE SEQUENCE</scope>
</reference>
<dbReference type="GO" id="GO:0006654">
    <property type="term" value="P:phosphatidic acid biosynthetic process"/>
    <property type="evidence" value="ECO:0007669"/>
    <property type="project" value="TreeGrafter"/>
</dbReference>
<dbReference type="OrthoDB" id="7457040at2759"/>
<keyword evidence="3" id="KW-1185">Reference proteome</keyword>
<organism evidence="2 3">
    <name type="scientific">Protopolystoma xenopodis</name>
    <dbReference type="NCBI Taxonomy" id="117903"/>
    <lineage>
        <taxon>Eukaryota</taxon>
        <taxon>Metazoa</taxon>
        <taxon>Spiralia</taxon>
        <taxon>Lophotrochozoa</taxon>
        <taxon>Platyhelminthes</taxon>
        <taxon>Monogenea</taxon>
        <taxon>Polyopisthocotylea</taxon>
        <taxon>Polystomatidea</taxon>
        <taxon>Polystomatidae</taxon>
        <taxon>Protopolystoma</taxon>
    </lineage>
</organism>
<dbReference type="GO" id="GO:0005739">
    <property type="term" value="C:mitochondrion"/>
    <property type="evidence" value="ECO:0007669"/>
    <property type="project" value="TreeGrafter"/>
</dbReference>
<proteinExistence type="inferred from homology"/>